<feature type="domain" description="Thioredoxin" evidence="6">
    <location>
        <begin position="47"/>
        <end position="208"/>
    </location>
</feature>
<keyword evidence="4" id="KW-1015">Disulfide bond</keyword>
<dbReference type="EMBL" id="RBKU01000001">
    <property type="protein sequence ID" value="RKR83245.1"/>
    <property type="molecule type" value="Genomic_DNA"/>
</dbReference>
<accession>A0A495J2N8</accession>
<gene>
    <name evidence="7" type="ORF">BDD43_3449</name>
</gene>
<keyword evidence="3" id="KW-0479">Metal-binding</keyword>
<dbReference type="CDD" id="cd02968">
    <property type="entry name" value="SCO"/>
    <property type="match status" value="1"/>
</dbReference>
<dbReference type="InterPro" id="IPR013766">
    <property type="entry name" value="Thioredoxin_domain"/>
</dbReference>
<evidence type="ECO:0000259" key="6">
    <source>
        <dbReference type="PROSITE" id="PS51352"/>
    </source>
</evidence>
<evidence type="ECO:0000256" key="4">
    <source>
        <dbReference type="PIRSR" id="PIRSR603782-2"/>
    </source>
</evidence>
<keyword evidence="5" id="KW-0732">Signal</keyword>
<dbReference type="PROSITE" id="PS51257">
    <property type="entry name" value="PROKAR_LIPOPROTEIN"/>
    <property type="match status" value="1"/>
</dbReference>
<evidence type="ECO:0000313" key="8">
    <source>
        <dbReference type="Proteomes" id="UP000268007"/>
    </source>
</evidence>
<dbReference type="InterPro" id="IPR003782">
    <property type="entry name" value="SCO1/SenC"/>
</dbReference>
<evidence type="ECO:0000256" key="3">
    <source>
        <dbReference type="PIRSR" id="PIRSR603782-1"/>
    </source>
</evidence>
<dbReference type="PROSITE" id="PS51352">
    <property type="entry name" value="THIOREDOXIN_2"/>
    <property type="match status" value="1"/>
</dbReference>
<comment type="similarity">
    <text evidence="1">Belongs to the SCO1/2 family.</text>
</comment>
<organism evidence="7 8">
    <name type="scientific">Mucilaginibacter gracilis</name>
    <dbReference type="NCBI Taxonomy" id="423350"/>
    <lineage>
        <taxon>Bacteria</taxon>
        <taxon>Pseudomonadati</taxon>
        <taxon>Bacteroidota</taxon>
        <taxon>Sphingobacteriia</taxon>
        <taxon>Sphingobacteriales</taxon>
        <taxon>Sphingobacteriaceae</taxon>
        <taxon>Mucilaginibacter</taxon>
    </lineage>
</organism>
<reference evidence="7 8" key="1">
    <citation type="submission" date="2018-10" db="EMBL/GenBank/DDBJ databases">
        <title>Genomic Encyclopedia of Archaeal and Bacterial Type Strains, Phase II (KMG-II): from individual species to whole genera.</title>
        <authorList>
            <person name="Goeker M."/>
        </authorList>
    </citation>
    <scope>NUCLEOTIDE SEQUENCE [LARGE SCALE GENOMIC DNA]</scope>
    <source>
        <strain evidence="7 8">DSM 18602</strain>
    </source>
</reference>
<dbReference type="Proteomes" id="UP000268007">
    <property type="component" value="Unassembled WGS sequence"/>
</dbReference>
<dbReference type="Pfam" id="PF02630">
    <property type="entry name" value="SCO1-SenC"/>
    <property type="match status" value="1"/>
</dbReference>
<keyword evidence="2 3" id="KW-0186">Copper</keyword>
<evidence type="ECO:0000256" key="2">
    <source>
        <dbReference type="ARBA" id="ARBA00023008"/>
    </source>
</evidence>
<dbReference type="RefSeq" id="WP_121198764.1">
    <property type="nucleotide sequence ID" value="NZ_RBKU01000001.1"/>
</dbReference>
<evidence type="ECO:0000256" key="1">
    <source>
        <dbReference type="ARBA" id="ARBA00010996"/>
    </source>
</evidence>
<dbReference type="SUPFAM" id="SSF52833">
    <property type="entry name" value="Thioredoxin-like"/>
    <property type="match status" value="1"/>
</dbReference>
<feature type="binding site" evidence="3">
    <location>
        <position position="171"/>
    </location>
    <ligand>
        <name>Cu cation</name>
        <dbReference type="ChEBI" id="CHEBI:23378"/>
    </ligand>
</feature>
<sequence length="210" mass="23887">MKQLNWLISGLLFLTACHSATTGTTTLPIFGDRQPITKTVDGKQVTDTLYQTIPAFKFVNQYGDTITNKSLDGKIYVADFFFTSCPSICPIMQRNMLTVYNEFKNDPNIKILSHTIDPKHDTIPVLKNYADKLGISGNSWWLLYGKREDIYQLAEKHYLVSVKDGKEGLIHEGWFLLVDKQKRIRGSYDGTVPEQVAKLVADIHTLQQEK</sequence>
<protein>
    <submittedName>
        <fullName evidence="7">Protein SCO1/2</fullName>
    </submittedName>
</protein>
<dbReference type="GO" id="GO:0046872">
    <property type="term" value="F:metal ion binding"/>
    <property type="evidence" value="ECO:0007669"/>
    <property type="project" value="UniProtKB-KW"/>
</dbReference>
<dbReference type="PANTHER" id="PTHR12151">
    <property type="entry name" value="ELECTRON TRANSPORT PROTIN SCO1/SENC FAMILY MEMBER"/>
    <property type="match status" value="1"/>
</dbReference>
<dbReference type="InterPro" id="IPR036249">
    <property type="entry name" value="Thioredoxin-like_sf"/>
</dbReference>
<feature type="binding site" evidence="3">
    <location>
        <position position="85"/>
    </location>
    <ligand>
        <name>Cu cation</name>
        <dbReference type="ChEBI" id="CHEBI:23378"/>
    </ligand>
</feature>
<dbReference type="Gene3D" id="3.40.30.10">
    <property type="entry name" value="Glutaredoxin"/>
    <property type="match status" value="1"/>
</dbReference>
<feature type="disulfide bond" description="Redox-active" evidence="4">
    <location>
        <begin position="85"/>
        <end position="89"/>
    </location>
</feature>
<dbReference type="PANTHER" id="PTHR12151:SF25">
    <property type="entry name" value="LINALOOL DEHYDRATASE_ISOMERASE DOMAIN-CONTAINING PROTEIN"/>
    <property type="match status" value="1"/>
</dbReference>
<keyword evidence="8" id="KW-1185">Reference proteome</keyword>
<comment type="caution">
    <text evidence="7">The sequence shown here is derived from an EMBL/GenBank/DDBJ whole genome shotgun (WGS) entry which is preliminary data.</text>
</comment>
<evidence type="ECO:0000313" key="7">
    <source>
        <dbReference type="EMBL" id="RKR83245.1"/>
    </source>
</evidence>
<feature type="binding site" evidence="3">
    <location>
        <position position="89"/>
    </location>
    <ligand>
        <name>Cu cation</name>
        <dbReference type="ChEBI" id="CHEBI:23378"/>
    </ligand>
</feature>
<proteinExistence type="inferred from homology"/>
<feature type="chain" id="PRO_5019815841" evidence="5">
    <location>
        <begin position="23"/>
        <end position="210"/>
    </location>
</feature>
<name>A0A495J2N8_9SPHI</name>
<evidence type="ECO:0000256" key="5">
    <source>
        <dbReference type="SAM" id="SignalP"/>
    </source>
</evidence>
<feature type="signal peptide" evidence="5">
    <location>
        <begin position="1"/>
        <end position="22"/>
    </location>
</feature>
<dbReference type="OrthoDB" id="9811998at2"/>
<dbReference type="AlphaFoldDB" id="A0A495J2N8"/>